<dbReference type="EMBL" id="HBIO01019435">
    <property type="protein sequence ID" value="CAE0470109.1"/>
    <property type="molecule type" value="Transcribed_RNA"/>
</dbReference>
<sequence>MNNDQEIEKDKQKSRRPSFISQLLVQGLLPLKTNSEPITINTLISFEGAHENCPTEDDLVPVVEQLCRHHPRLSGIPTSGFSSSFSKCYFEECDTIDPKDMIRSVELDCDSLNDVITIVDEEANVCLRHKERNLPWWEFVILSNKGEAESIVIFRTDHAIGDGFSIGQVCMKILTNSDGSPIKDFLPKGMKSNKDSVLRQSKLVLAWKLLCGIGKTMILPWRRRDHKTAFGKNTLGRLPYSGIRKSIIFDPIPLPFLKELKNAAECSLNDVLMVALSQAMNEYCEERDCPMLKKHGAKTRCKVLIAVGFPSERLHNGFCMSPVDLSIGVKGPRDRIARTRRITSDLKSSLEPHCTMVLGNKIMPFLPSFLTRLVFHEIYTKYHFIFSSVPGPADEVKLAGKKVSRCRVFVRLVVPNITALSYNDEVHILLTADDEAISNVHLLPALYMKGLVKIATEFGVTVPEVVQDAACKAEGQLFDII</sequence>
<reference evidence="2" key="1">
    <citation type="submission" date="2021-01" db="EMBL/GenBank/DDBJ databases">
        <authorList>
            <person name="Corre E."/>
            <person name="Pelletier E."/>
            <person name="Niang G."/>
            <person name="Scheremetjew M."/>
            <person name="Finn R."/>
            <person name="Kale V."/>
            <person name="Holt S."/>
            <person name="Cochrane G."/>
            <person name="Meng A."/>
            <person name="Brown T."/>
            <person name="Cohen L."/>
        </authorList>
    </citation>
    <scope>NUCLEOTIDE SEQUENCE</scope>
    <source>
        <strain evidence="2">MM31A-1</strain>
    </source>
</reference>
<feature type="domain" description="O-acyltransferase WSD1 C-terminal" evidence="1">
    <location>
        <begin position="316"/>
        <end position="443"/>
    </location>
</feature>
<evidence type="ECO:0000313" key="2">
    <source>
        <dbReference type="EMBL" id="CAE0470109.1"/>
    </source>
</evidence>
<dbReference type="GO" id="GO:0005886">
    <property type="term" value="C:plasma membrane"/>
    <property type="evidence" value="ECO:0007669"/>
    <property type="project" value="TreeGrafter"/>
</dbReference>
<dbReference type="Pfam" id="PF06974">
    <property type="entry name" value="WS_DGAT_C"/>
    <property type="match status" value="1"/>
</dbReference>
<dbReference type="InterPro" id="IPR009721">
    <property type="entry name" value="O-acyltransferase_WSD1_C"/>
</dbReference>
<name>A0A7S3VBK7_9STRA</name>
<dbReference type="AlphaFoldDB" id="A0A7S3VBK7"/>
<dbReference type="PANTHER" id="PTHR31650">
    <property type="entry name" value="O-ACYLTRANSFERASE (WSD1-LIKE) FAMILY PROTEIN"/>
    <property type="match status" value="1"/>
</dbReference>
<accession>A0A7S3VBK7</accession>
<gene>
    <name evidence="2" type="ORF">CDEB00056_LOCUS14962</name>
</gene>
<dbReference type="GO" id="GO:0019432">
    <property type="term" value="P:triglyceride biosynthetic process"/>
    <property type="evidence" value="ECO:0007669"/>
    <property type="project" value="TreeGrafter"/>
</dbReference>
<proteinExistence type="predicted"/>
<dbReference type="PANTHER" id="PTHR31650:SF1">
    <property type="entry name" value="WAX ESTER SYNTHASE_DIACYLGLYCEROL ACYLTRANSFERASE 4-RELATED"/>
    <property type="match status" value="1"/>
</dbReference>
<protein>
    <recommendedName>
        <fullName evidence="1">O-acyltransferase WSD1 C-terminal domain-containing protein</fullName>
    </recommendedName>
</protein>
<evidence type="ECO:0000259" key="1">
    <source>
        <dbReference type="Pfam" id="PF06974"/>
    </source>
</evidence>
<dbReference type="InterPro" id="IPR045034">
    <property type="entry name" value="O-acyltransferase_WSD1-like"/>
</dbReference>
<dbReference type="GO" id="GO:0008374">
    <property type="term" value="F:O-acyltransferase activity"/>
    <property type="evidence" value="ECO:0007669"/>
    <property type="project" value="InterPro"/>
</dbReference>
<organism evidence="2">
    <name type="scientific">Chaetoceros debilis</name>
    <dbReference type="NCBI Taxonomy" id="122233"/>
    <lineage>
        <taxon>Eukaryota</taxon>
        <taxon>Sar</taxon>
        <taxon>Stramenopiles</taxon>
        <taxon>Ochrophyta</taxon>
        <taxon>Bacillariophyta</taxon>
        <taxon>Coscinodiscophyceae</taxon>
        <taxon>Chaetocerotophycidae</taxon>
        <taxon>Chaetocerotales</taxon>
        <taxon>Chaetocerotaceae</taxon>
        <taxon>Chaetoceros</taxon>
    </lineage>
</organism>